<keyword evidence="1" id="KW-0812">Transmembrane</keyword>
<name>A0A371IWI6_9FIRM</name>
<sequence>MRRTYRKGNYDELNKKILIMGFVFIVFIILGTYLNKVWSNSQRNIFDSINSVVNYYGSNVKMKDVVMSNLKSDIGFMGLICILSLFIITFPIAIIIFMLKGLSIGYTINSCILTLKFKSIKMILIVLFKNFIIIPGTIILALISLNYIKEGIYELKKRDIDSILFLSRRYLLNSVIVLTISVGLQVILNTASVSILQFLVR</sequence>
<feature type="transmembrane region" description="Helical" evidence="1">
    <location>
        <begin position="120"/>
        <end position="148"/>
    </location>
</feature>
<keyword evidence="3" id="KW-1185">Reference proteome</keyword>
<accession>A0A371IWI6</accession>
<keyword evidence="1" id="KW-1133">Transmembrane helix</keyword>
<dbReference type="RefSeq" id="WP_095404813.1">
    <property type="nucleotide sequence ID" value="NZ_NOJZ02000001.1"/>
</dbReference>
<evidence type="ECO:0000256" key="1">
    <source>
        <dbReference type="SAM" id="Phobius"/>
    </source>
</evidence>
<comment type="caution">
    <text evidence="2">The sequence shown here is derived from an EMBL/GenBank/DDBJ whole genome shotgun (WGS) entry which is preliminary data.</text>
</comment>
<dbReference type="OrthoDB" id="1751115at2"/>
<evidence type="ECO:0000313" key="2">
    <source>
        <dbReference type="EMBL" id="RDY24828.1"/>
    </source>
</evidence>
<keyword evidence="1" id="KW-0472">Membrane</keyword>
<dbReference type="EMBL" id="NOJZ02000001">
    <property type="protein sequence ID" value="RDY24828.1"/>
    <property type="molecule type" value="Genomic_DNA"/>
</dbReference>
<dbReference type="AlphaFoldDB" id="A0A371IWI6"/>
<reference evidence="2 3" key="1">
    <citation type="journal article" date="2017" name="Genome Announc.">
        <title>Draft Genome Sequence of Romboutsia maritimum sp. nov. Strain CCRI-22766(T), Isolated from Coastal Estuarine Mud.</title>
        <authorList>
            <person name="Maheux A.F."/>
            <person name="Boudreau D.K."/>
            <person name="Berube E."/>
            <person name="Boissinot M."/>
            <person name="Raymond F."/>
            <person name="Brodeur S."/>
            <person name="Corbeil J."/>
            <person name="Brightwell G."/>
            <person name="Broda D."/>
            <person name="Omar R.F."/>
            <person name="Bergeron M.G."/>
        </authorList>
    </citation>
    <scope>NUCLEOTIDE SEQUENCE [LARGE SCALE GENOMIC DNA]</scope>
    <source>
        <strain evidence="2 3">CCRI-22766</strain>
    </source>
</reference>
<feature type="transmembrane region" description="Helical" evidence="1">
    <location>
        <begin position="175"/>
        <end position="200"/>
    </location>
</feature>
<evidence type="ECO:0008006" key="4">
    <source>
        <dbReference type="Google" id="ProtNLM"/>
    </source>
</evidence>
<proteinExistence type="predicted"/>
<feature type="transmembrane region" description="Helical" evidence="1">
    <location>
        <begin position="74"/>
        <end position="99"/>
    </location>
</feature>
<organism evidence="2 3">
    <name type="scientific">Romboutsia maritimum</name>
    <dbReference type="NCBI Taxonomy" id="2020948"/>
    <lineage>
        <taxon>Bacteria</taxon>
        <taxon>Bacillati</taxon>
        <taxon>Bacillota</taxon>
        <taxon>Clostridia</taxon>
        <taxon>Peptostreptococcales</taxon>
        <taxon>Peptostreptococcaceae</taxon>
        <taxon>Romboutsia</taxon>
    </lineage>
</organism>
<feature type="transmembrane region" description="Helical" evidence="1">
    <location>
        <begin position="16"/>
        <end position="34"/>
    </location>
</feature>
<protein>
    <recommendedName>
        <fullName evidence="4">Stage II sporulation protein M</fullName>
    </recommendedName>
</protein>
<evidence type="ECO:0000313" key="3">
    <source>
        <dbReference type="Proteomes" id="UP000243494"/>
    </source>
</evidence>
<gene>
    <name evidence="2" type="ORF">CHF27_001120</name>
</gene>
<dbReference type="Proteomes" id="UP000243494">
    <property type="component" value="Unassembled WGS sequence"/>
</dbReference>